<protein>
    <recommendedName>
        <fullName evidence="2 5">Nitrogen permease regulator 3</fullName>
    </recommendedName>
    <alternativeName>
        <fullName evidence="4 5">Required for meiotic nuclear division protein 11</fullName>
    </alternativeName>
</protein>
<feature type="compositionally biased region" description="Low complexity" evidence="6">
    <location>
        <begin position="692"/>
        <end position="704"/>
    </location>
</feature>
<feature type="compositionally biased region" description="Low complexity" evidence="6">
    <location>
        <begin position="196"/>
        <end position="206"/>
    </location>
</feature>
<sequence length="917" mass="99618">MASPVLPNTSNFLGVALVVNRSRDGPQFVFHYPPRILDTGTGSRRGARIEERGGGGGGGGDDSGAGDRKGGSYDDGYNALDEDEYDDEDVDDDDVLLNPMYYSALEAQAGGTVRGSVDLQNWNHDDHLETDSGSHIVPWDHVAGFPTKDLESLLTPARAFHKKRFQVSLDQLFCASYPVFVPENGIWRKTKKKRQQQQQSQQQSQQQPPPPQPGKSPESGDAANKSDTPLAPASDVTQTEPRVAGEDGVSPNQADEAEEKKSGMTMFNLVFILNPKKHEARELVDTLYFHIIKKVNKAYKYSQQRCDFVWKESKKILALKDKGREARTKMSTLWREVLEVSSLAASMQDIYEAVSHNKIAALQLETAEGAVTHSVQIPAPFCLADLPADDEPGSRGLWITTAHSFVAEENIDDPSFLDKNFALLLLSDEKKIVAELQADTDDTTAAMVEFVRLSRPTLSFHQIGHGNALSPAQVRKYAQHFIFWRRAIAIPPLHARDVYVLSPNCDAAGLPRASQAWARAFPLAPPLPGFLADLSAAPRPYKWHAPSKNHRPAYLAMLAWLLRGGWVTQLCTFAYVVVWPEILYEVEYQLEADELRGQQQQQQQLLLQASTSASTLASASASSSPDSSSSSTATVSASAAAAAAAAASRPVTATSDDNGGASGFGFAAGETSIHSLSSLTSPVMMEPPPPSTSSSSRPLTASSSGDHHHHHRSSPTLSTASMAQTTTIGEQVAEKARLERMADKASREAAEKAAAHARKPVPVATAHPSLNEAPHLAGLAPHVIVDAKKATGKDSLYLSAIARRFGAGGESHNSSHHNTNNSNGNSNGNSTANSNANSNNNNNNNINGNSNGNGSNHNHNNHHPNNLKVQKAWPVFWKYFNGRSALERVALQEDMKRKEAWNLLTAMSEYLLCVRHW</sequence>
<feature type="compositionally biased region" description="Gly residues" evidence="6">
    <location>
        <begin position="54"/>
        <end position="63"/>
    </location>
</feature>
<feature type="region of interest" description="Disordered" evidence="6">
    <location>
        <begin position="808"/>
        <end position="866"/>
    </location>
</feature>
<feature type="compositionally biased region" description="Low complexity" evidence="6">
    <location>
        <begin position="816"/>
        <end position="866"/>
    </location>
</feature>
<evidence type="ECO:0000313" key="8">
    <source>
        <dbReference type="EMBL" id="KAK7757836.1"/>
    </source>
</evidence>
<comment type="subcellular location">
    <subcellularLocation>
        <location evidence="5">Vacuole membrane</location>
        <topology evidence="5">Peripheral membrane protein</topology>
    </subcellularLocation>
</comment>
<name>A0AAN9YUV1_9PEZI</name>
<reference evidence="8 9" key="1">
    <citation type="submission" date="2024-02" db="EMBL/GenBank/DDBJ databases">
        <title>De novo assembly and annotation of 12 fungi associated with fruit tree decline syndrome in Ontario, Canada.</title>
        <authorList>
            <person name="Sulman M."/>
            <person name="Ellouze W."/>
            <person name="Ilyukhin E."/>
        </authorList>
    </citation>
    <scope>NUCLEOTIDE SEQUENCE [LARGE SCALE GENOMIC DNA]</scope>
    <source>
        <strain evidence="8 9">M11/M66-122</strain>
    </source>
</reference>
<evidence type="ECO:0000256" key="6">
    <source>
        <dbReference type="SAM" id="MobiDB-lite"/>
    </source>
</evidence>
<comment type="function">
    <text evidence="3 5">Mediates inactivation of the TORC1 complex in response to amino acid starvation. Required for meiotic nuclear division.</text>
</comment>
<keyword evidence="5" id="KW-0732">Signal</keyword>
<dbReference type="GO" id="GO:0051321">
    <property type="term" value="P:meiotic cell cycle"/>
    <property type="evidence" value="ECO:0007669"/>
    <property type="project" value="UniProtKB-UniRule"/>
</dbReference>
<proteinExistence type="inferred from homology"/>
<dbReference type="Pfam" id="PF03666">
    <property type="entry name" value="NPR3"/>
    <property type="match status" value="1"/>
</dbReference>
<evidence type="ECO:0000256" key="1">
    <source>
        <dbReference type="ARBA" id="ARBA00010546"/>
    </source>
</evidence>
<dbReference type="InterPro" id="IPR005365">
    <property type="entry name" value="Npr3"/>
</dbReference>
<dbReference type="GO" id="GO:0010508">
    <property type="term" value="P:positive regulation of autophagy"/>
    <property type="evidence" value="ECO:0007669"/>
    <property type="project" value="TreeGrafter"/>
</dbReference>
<dbReference type="EMBL" id="JAKJXP020000001">
    <property type="protein sequence ID" value="KAK7757836.1"/>
    <property type="molecule type" value="Genomic_DNA"/>
</dbReference>
<dbReference type="AlphaFoldDB" id="A0AAN9YUV1"/>
<dbReference type="GO" id="GO:1904262">
    <property type="term" value="P:negative regulation of TORC1 signaling"/>
    <property type="evidence" value="ECO:0007669"/>
    <property type="project" value="TreeGrafter"/>
</dbReference>
<evidence type="ECO:0000256" key="3">
    <source>
        <dbReference type="ARBA" id="ARBA00025376"/>
    </source>
</evidence>
<evidence type="ECO:0000259" key="7">
    <source>
        <dbReference type="Pfam" id="PF24064"/>
    </source>
</evidence>
<dbReference type="GO" id="GO:0005774">
    <property type="term" value="C:vacuolar membrane"/>
    <property type="evidence" value="ECO:0007669"/>
    <property type="project" value="UniProtKB-SubCell"/>
</dbReference>
<feature type="compositionally biased region" description="Basic and acidic residues" evidence="6">
    <location>
        <begin position="737"/>
        <end position="754"/>
    </location>
</feature>
<evidence type="ECO:0000313" key="9">
    <source>
        <dbReference type="Proteomes" id="UP001320420"/>
    </source>
</evidence>
<dbReference type="PANTHER" id="PTHR13153">
    <property type="entry name" value="CGTHBA PROTEIN -14 GENE PROTEIN"/>
    <property type="match status" value="1"/>
</dbReference>
<keyword evidence="5" id="KW-0469">Meiosis</keyword>
<dbReference type="InterPro" id="IPR056603">
    <property type="entry name" value="HTH_NPRL3"/>
</dbReference>
<accession>A0AAN9YUV1</accession>
<dbReference type="Pfam" id="PF24064">
    <property type="entry name" value="HTH_NPRL3"/>
    <property type="match status" value="1"/>
</dbReference>
<gene>
    <name evidence="8" type="primary">npr3</name>
    <name evidence="8" type="ORF">SLS62_000214</name>
</gene>
<comment type="caution">
    <text evidence="8">The sequence shown here is derived from an EMBL/GenBank/DDBJ whole genome shotgun (WGS) entry which is preliminary data.</text>
</comment>
<dbReference type="GO" id="GO:1990130">
    <property type="term" value="C:GATOR1 complex"/>
    <property type="evidence" value="ECO:0007669"/>
    <property type="project" value="TreeGrafter"/>
</dbReference>
<evidence type="ECO:0000256" key="5">
    <source>
        <dbReference type="RuleBase" id="RU368069"/>
    </source>
</evidence>
<evidence type="ECO:0000256" key="4">
    <source>
        <dbReference type="ARBA" id="ARBA00030028"/>
    </source>
</evidence>
<dbReference type="GO" id="GO:0038202">
    <property type="term" value="P:TORC1 signaling"/>
    <property type="evidence" value="ECO:0007669"/>
    <property type="project" value="TreeGrafter"/>
</dbReference>
<comment type="similarity">
    <text evidence="1 5">Belongs to the NPR3 family.</text>
</comment>
<feature type="region of interest" description="Disordered" evidence="6">
    <location>
        <begin position="189"/>
        <end position="260"/>
    </location>
</feature>
<feature type="region of interest" description="Disordered" evidence="6">
    <location>
        <begin position="737"/>
        <end position="761"/>
    </location>
</feature>
<dbReference type="PANTHER" id="PTHR13153:SF5">
    <property type="entry name" value="GATOR COMPLEX PROTEIN NPRL3"/>
    <property type="match status" value="1"/>
</dbReference>
<dbReference type="Proteomes" id="UP001320420">
    <property type="component" value="Unassembled WGS sequence"/>
</dbReference>
<organism evidence="8 9">
    <name type="scientific">Diatrype stigma</name>
    <dbReference type="NCBI Taxonomy" id="117547"/>
    <lineage>
        <taxon>Eukaryota</taxon>
        <taxon>Fungi</taxon>
        <taxon>Dikarya</taxon>
        <taxon>Ascomycota</taxon>
        <taxon>Pezizomycotina</taxon>
        <taxon>Sordariomycetes</taxon>
        <taxon>Xylariomycetidae</taxon>
        <taxon>Xylariales</taxon>
        <taxon>Diatrypaceae</taxon>
        <taxon>Diatrype</taxon>
    </lineage>
</organism>
<feature type="region of interest" description="Disordered" evidence="6">
    <location>
        <begin position="36"/>
        <end position="89"/>
    </location>
</feature>
<feature type="compositionally biased region" description="Acidic residues" evidence="6">
    <location>
        <begin position="80"/>
        <end position="89"/>
    </location>
</feature>
<dbReference type="GO" id="GO:0034198">
    <property type="term" value="P:cellular response to amino acid starvation"/>
    <property type="evidence" value="ECO:0007669"/>
    <property type="project" value="TreeGrafter"/>
</dbReference>
<feature type="domain" description="GATOR1 complex protein NPRL3 C-terminal HTH" evidence="7">
    <location>
        <begin position="868"/>
        <end position="911"/>
    </location>
</feature>
<keyword evidence="9" id="KW-1185">Reference proteome</keyword>
<evidence type="ECO:0000256" key="2">
    <source>
        <dbReference type="ARBA" id="ARBA00017880"/>
    </source>
</evidence>
<feature type="region of interest" description="Disordered" evidence="6">
    <location>
        <begin position="680"/>
        <end position="723"/>
    </location>
</feature>